<keyword evidence="1" id="KW-0677">Repeat</keyword>
<dbReference type="Gene3D" id="2.20.110.10">
    <property type="entry name" value="Histone H3 K4-specific methyltransferase SET7/9 N-terminal domain"/>
    <property type="match status" value="2"/>
</dbReference>
<dbReference type="InterPro" id="IPR003409">
    <property type="entry name" value="MORN"/>
</dbReference>
<evidence type="ECO:0000313" key="2">
    <source>
        <dbReference type="EMBL" id="CAE7493473.1"/>
    </source>
</evidence>
<organism evidence="2 3">
    <name type="scientific">Symbiodinium pilosum</name>
    <name type="common">Dinoflagellate</name>
    <dbReference type="NCBI Taxonomy" id="2952"/>
    <lineage>
        <taxon>Eukaryota</taxon>
        <taxon>Sar</taxon>
        <taxon>Alveolata</taxon>
        <taxon>Dinophyceae</taxon>
        <taxon>Suessiales</taxon>
        <taxon>Symbiodiniaceae</taxon>
        <taxon>Symbiodinium</taxon>
    </lineage>
</organism>
<dbReference type="SMART" id="SM00698">
    <property type="entry name" value="MORN"/>
    <property type="match status" value="4"/>
</dbReference>
<dbReference type="Proteomes" id="UP000649617">
    <property type="component" value="Unassembled WGS sequence"/>
</dbReference>
<comment type="caution">
    <text evidence="2">The sequence shown here is derived from an EMBL/GenBank/DDBJ whole genome shotgun (WGS) entry which is preliminary data.</text>
</comment>
<keyword evidence="3" id="KW-1185">Reference proteome</keyword>
<gene>
    <name evidence="2" type="primary">RSP1</name>
    <name evidence="2" type="ORF">SPIL2461_LOCUS12717</name>
</gene>
<dbReference type="Pfam" id="PF02493">
    <property type="entry name" value="MORN"/>
    <property type="match status" value="5"/>
</dbReference>
<dbReference type="OrthoDB" id="270720at2759"/>
<dbReference type="PANTHER" id="PTHR23084">
    <property type="entry name" value="PHOSPHATIDYLINOSITOL-4-PHOSPHATE 5-KINASE RELATED"/>
    <property type="match status" value="1"/>
</dbReference>
<protein>
    <submittedName>
        <fullName evidence="2">RSP1 protein</fullName>
    </submittedName>
</protein>
<dbReference type="AlphaFoldDB" id="A0A812SQY0"/>
<proteinExistence type="predicted"/>
<evidence type="ECO:0000313" key="3">
    <source>
        <dbReference type="Proteomes" id="UP000649617"/>
    </source>
</evidence>
<dbReference type="EMBL" id="CAJNIZ010026624">
    <property type="protein sequence ID" value="CAE7493473.1"/>
    <property type="molecule type" value="Genomic_DNA"/>
</dbReference>
<dbReference type="PANTHER" id="PTHR23084:SF179">
    <property type="entry name" value="OS10G0565000 PROTEIN"/>
    <property type="match status" value="1"/>
</dbReference>
<evidence type="ECO:0000256" key="1">
    <source>
        <dbReference type="ARBA" id="ARBA00022737"/>
    </source>
</evidence>
<sequence length="187" mass="21258">MYCAGAKEGHGTFTWSDGAIYKGSLSNNHFHGCGDYRWHDGRRYKGGWEKSKLHGMGRMTWPDGRCYRGYYIRDRKHGEGCFRWPSGVQYSGQWLQGKQHGMARYKYLGGKVRFGRWEDGSHVEWLGTLRLGLSSWIGGFEAPGSWNSCSKGFRVGGLSHADKRYAEKAGLKVGVFRETYSPQLLDV</sequence>
<dbReference type="SUPFAM" id="SSF82185">
    <property type="entry name" value="Histone H3 K4-specific methyltransferase SET7/9 N-terminal domain"/>
    <property type="match status" value="1"/>
</dbReference>
<name>A0A812SQY0_SYMPI</name>
<reference evidence="2" key="1">
    <citation type="submission" date="2021-02" db="EMBL/GenBank/DDBJ databases">
        <authorList>
            <person name="Dougan E. K."/>
            <person name="Rhodes N."/>
            <person name="Thang M."/>
            <person name="Chan C."/>
        </authorList>
    </citation>
    <scope>NUCLEOTIDE SEQUENCE</scope>
</reference>
<accession>A0A812SQY0</accession>